<protein>
    <recommendedName>
        <fullName evidence="1">Stage 0 sporulation protein A homolog</fullName>
    </recommendedName>
</protein>
<evidence type="ECO:0000256" key="3">
    <source>
        <dbReference type="PROSITE-ProRule" id="PRU00169"/>
    </source>
</evidence>
<dbReference type="Pfam" id="PF04397">
    <property type="entry name" value="LytTR"/>
    <property type="match status" value="1"/>
</dbReference>
<dbReference type="InterPro" id="IPR001789">
    <property type="entry name" value="Sig_transdc_resp-reg_receiver"/>
</dbReference>
<feature type="modified residue" description="4-aspartylphosphate" evidence="3">
    <location>
        <position position="57"/>
    </location>
</feature>
<dbReference type="InterPro" id="IPR011006">
    <property type="entry name" value="CheY-like_superfamily"/>
</dbReference>
<comment type="function">
    <text evidence="2">May play the central regulatory role in sporulation. It may be an element of the effector pathway responsible for the activation of sporulation genes in response to nutritional stress. Spo0A may act in concert with spo0H (a sigma factor) to control the expression of some genes that are critical to the sporulation process.</text>
</comment>
<dbReference type="RefSeq" id="WP_180493596.1">
    <property type="nucleotide sequence ID" value="NZ_JACCKS010000014.1"/>
</dbReference>
<dbReference type="SMART" id="SM00850">
    <property type="entry name" value="LytTR"/>
    <property type="match status" value="1"/>
</dbReference>
<dbReference type="PROSITE" id="PS50110">
    <property type="entry name" value="RESPONSE_REGULATORY"/>
    <property type="match status" value="1"/>
</dbReference>
<dbReference type="GO" id="GO:0003677">
    <property type="term" value="F:DNA binding"/>
    <property type="evidence" value="ECO:0007669"/>
    <property type="project" value="InterPro"/>
</dbReference>
<dbReference type="Proteomes" id="UP000586254">
    <property type="component" value="Unassembled WGS sequence"/>
</dbReference>
<dbReference type="EMBL" id="JACCKS010000014">
    <property type="protein sequence ID" value="NZA38909.1"/>
    <property type="molecule type" value="Genomic_DNA"/>
</dbReference>
<dbReference type="SMART" id="SM00448">
    <property type="entry name" value="REC"/>
    <property type="match status" value="1"/>
</dbReference>
<reference evidence="6 7" key="1">
    <citation type="submission" date="2020-07" db="EMBL/GenBank/DDBJ databases">
        <title>Organ Donor 1.</title>
        <authorList>
            <person name="Marsh A.J."/>
            <person name="Azcarate-Peril M.A."/>
        </authorList>
    </citation>
    <scope>NUCLEOTIDE SEQUENCE [LARGE SCALE GENOMIC DNA]</scope>
    <source>
        <strain evidence="6 7">AMC0717</strain>
    </source>
</reference>
<dbReference type="GO" id="GO:0000156">
    <property type="term" value="F:phosphorelay response regulator activity"/>
    <property type="evidence" value="ECO:0007669"/>
    <property type="project" value="InterPro"/>
</dbReference>
<organism evidence="6 7">
    <name type="scientific">Eubacterium callanderi</name>
    <dbReference type="NCBI Taxonomy" id="53442"/>
    <lineage>
        <taxon>Bacteria</taxon>
        <taxon>Bacillati</taxon>
        <taxon>Bacillota</taxon>
        <taxon>Clostridia</taxon>
        <taxon>Eubacteriales</taxon>
        <taxon>Eubacteriaceae</taxon>
        <taxon>Eubacterium</taxon>
    </lineage>
</organism>
<feature type="domain" description="HTH LytTR-type" evidence="5">
    <location>
        <begin position="131"/>
        <end position="230"/>
    </location>
</feature>
<evidence type="ECO:0000256" key="2">
    <source>
        <dbReference type="ARBA" id="ARBA00024867"/>
    </source>
</evidence>
<evidence type="ECO:0000256" key="1">
    <source>
        <dbReference type="ARBA" id="ARBA00018672"/>
    </source>
</evidence>
<gene>
    <name evidence="6" type="ORF">H0N91_12425</name>
</gene>
<dbReference type="SUPFAM" id="SSF52172">
    <property type="entry name" value="CheY-like"/>
    <property type="match status" value="1"/>
</dbReference>
<evidence type="ECO:0000313" key="6">
    <source>
        <dbReference type="EMBL" id="NZA38909.1"/>
    </source>
</evidence>
<keyword evidence="3" id="KW-0597">Phosphoprotein</keyword>
<accession>A0A853JRC6</accession>
<name>A0A853JRC6_9FIRM</name>
<comment type="caution">
    <text evidence="6">The sequence shown here is derived from an EMBL/GenBank/DDBJ whole genome shotgun (WGS) entry which is preliminary data.</text>
</comment>
<dbReference type="Gene3D" id="3.40.50.2300">
    <property type="match status" value="1"/>
</dbReference>
<dbReference type="Pfam" id="PF00072">
    <property type="entry name" value="Response_reg"/>
    <property type="match status" value="1"/>
</dbReference>
<proteinExistence type="predicted"/>
<evidence type="ECO:0000313" key="7">
    <source>
        <dbReference type="Proteomes" id="UP000586254"/>
    </source>
</evidence>
<feature type="domain" description="Response regulatory" evidence="4">
    <location>
        <begin position="2"/>
        <end position="121"/>
    </location>
</feature>
<dbReference type="AlphaFoldDB" id="A0A853JRC6"/>
<evidence type="ECO:0000259" key="5">
    <source>
        <dbReference type="PROSITE" id="PS50930"/>
    </source>
</evidence>
<sequence>MNIVICDDDLSMRTLLSRLCTKAVEPCIEIICFPSAEALMQWLKADSNHSIDILVLDIDLPGKNGVTLLRELRTSIKSDCLVLFVTNYDHYVSDGFYYNAFQYLIKPVDPEKFMSEIKRAVDKFKRDHMKLTIASKTGNILVDYRELFYIESRKRVLTYHTLMGCYDSYDTLTRVETLLAAYDFLRCHKSYLVNMSKITRWDNYTFYLIDGSSVDISVHKKSKVLSAFYEYQRRRLVR</sequence>
<dbReference type="InterPro" id="IPR007492">
    <property type="entry name" value="LytTR_DNA-bd_dom"/>
</dbReference>
<dbReference type="Gene3D" id="2.40.50.1020">
    <property type="entry name" value="LytTr DNA-binding domain"/>
    <property type="match status" value="1"/>
</dbReference>
<dbReference type="InterPro" id="IPR046947">
    <property type="entry name" value="LytR-like"/>
</dbReference>
<dbReference type="PANTHER" id="PTHR37299:SF1">
    <property type="entry name" value="STAGE 0 SPORULATION PROTEIN A HOMOLOG"/>
    <property type="match status" value="1"/>
</dbReference>
<dbReference type="PANTHER" id="PTHR37299">
    <property type="entry name" value="TRANSCRIPTIONAL REGULATOR-RELATED"/>
    <property type="match status" value="1"/>
</dbReference>
<dbReference type="PROSITE" id="PS50930">
    <property type="entry name" value="HTH_LYTTR"/>
    <property type="match status" value="1"/>
</dbReference>
<evidence type="ECO:0000259" key="4">
    <source>
        <dbReference type="PROSITE" id="PS50110"/>
    </source>
</evidence>